<dbReference type="InterPro" id="IPR038765">
    <property type="entry name" value="Papain-like_cys_pep_sf"/>
</dbReference>
<reference evidence="1" key="1">
    <citation type="journal article" date="2022" name="Nat. Microbiol.">
        <title>Unique mobile elements and scalable gene flow at the prokaryote-eukaryote boundary revealed by circularized Asgard archaea genomes.</title>
        <authorList>
            <person name="Wu F."/>
            <person name="Speth D.R."/>
            <person name="Philosof A."/>
            <person name="Cremiere A."/>
            <person name="Narayanan A."/>
            <person name="Barco R.A."/>
            <person name="Connon S.A."/>
            <person name="Amend J.P."/>
            <person name="Antoshechkin I.A."/>
            <person name="Orphan V.J."/>
        </authorList>
    </citation>
    <scope>NUCLEOTIDE SEQUENCE</scope>
    <source>
        <strain evidence="1">PM71</strain>
    </source>
</reference>
<sequence length="407" mass="45959">MNKKIVVFKIMLLIILSTTLASINSNAAQIDDIQAEVELSSMQETNNNQKEITLADDGTNNLNYNGLVPGDIILLGTEGTFFDYLIPGEFSHTEIFCGFVQPGEYIWDRDNHEWMAPGTPYVIHSTKSDNAGNGIGYSTWSVGVNEHAENAVAIRVKGLTDSQRQQAVNWMKSFAGDGTNPEAYPYDWGWTSKQIYGTNSISGVNGWYCSELAWAAYKDLFGIDLDPDGDSWSWTTAYGVSPSDLFEDSDTEVVITDDWSAEDCYYVKINLVGIYYEDDYDPWPKGAGEEYVKWFVGDGWGGSGYVVNNFYGTVKRDGSGYIYWKVNLANVLIPKTHPLKIRVEAWEEDSWPDSDDQYPVFNWWTDYMLDFVNTGWWWWNYVDLGDARYCIEFSISTSPIGTSPNGV</sequence>
<protein>
    <submittedName>
        <fullName evidence="1">Uncharacterized protein</fullName>
    </submittedName>
</protein>
<accession>A0A9Y1FKY4</accession>
<dbReference type="AlphaFoldDB" id="A0A9Y1FKY4"/>
<dbReference type="EMBL" id="CP084166">
    <property type="protein sequence ID" value="UJG41112.1"/>
    <property type="molecule type" value="Genomic_DNA"/>
</dbReference>
<dbReference type="SUPFAM" id="SSF54001">
    <property type="entry name" value="Cysteine proteinases"/>
    <property type="match status" value="1"/>
</dbReference>
<name>A0A9Y1FKY4_9ARCH</name>
<dbReference type="Proteomes" id="UP001201020">
    <property type="component" value="Chromosome"/>
</dbReference>
<organism evidence="1">
    <name type="scientific">Candidatus Heimdallarchaeum aukensis</name>
    <dbReference type="NCBI Taxonomy" id="2876573"/>
    <lineage>
        <taxon>Archaea</taxon>
        <taxon>Promethearchaeati</taxon>
        <taxon>Candidatus Heimdallarchaeota</taxon>
        <taxon>Candidatus Heimdallarchaeia (ex Rinke et al. 2021) (nom. nud.)</taxon>
        <taxon>Candidatus Heimdallarchaeales</taxon>
        <taxon>Candidatus Heimdallarchaeaceae</taxon>
        <taxon>Candidatus Heimdallarchaeum</taxon>
    </lineage>
</organism>
<gene>
    <name evidence="1" type="ORF">K9W45_01305</name>
</gene>
<evidence type="ECO:0000313" key="1">
    <source>
        <dbReference type="EMBL" id="UJG41112.1"/>
    </source>
</evidence>
<proteinExistence type="predicted"/>
<dbReference type="Gene3D" id="3.90.1720.10">
    <property type="entry name" value="endopeptidase domain like (from Nostoc punctiforme)"/>
    <property type="match status" value="1"/>
</dbReference>